<name>F4WVU9_ACREC</name>
<evidence type="ECO:0000256" key="1">
    <source>
        <dbReference type="SAM" id="MobiDB-lite"/>
    </source>
</evidence>
<feature type="compositionally biased region" description="Basic residues" evidence="1">
    <location>
        <begin position="320"/>
        <end position="337"/>
    </location>
</feature>
<sequence>MARGTSGRCEETATRAHAARARERVCVRLINQTFAFGILAREKEEELEIAQVEVVTGQGERTKRRTRRKRCRPGRVEHEARAGPSLNRASLNQPVFQKPTFCLKPGSRGYREFYDSLRQRKLEISHVKVDTTERARGGEHGKPSRDAGGCDRGKVKKIRAKATAERLLHPPPSSLSSCRLSRDSAGLIRSRGGDEAENGDVVFVGGEERQRRDSHLGFQQQERRGGEARAAGAKTQYFPRLVQVDTFRGQSVFSTQRINDGVVDPLKIAGCVTPARCERVFARFTVTAKENERNGSGRAKYQPAAVPLRAAPEYPEDSKKVRRGRLNSRRKLRRGAPSRRSVSFRGDRSAGVSIAVRRRNAEEGIISRRERSRGAKIDHVVMVSPSGTERPGPAPLIPPADQKGKKRNDEVPTHAARYLTGQSISLSREIIPGGDDDDGEYHTFGSDNYLRVYRLYIGIARPSRR</sequence>
<feature type="region of interest" description="Disordered" evidence="1">
    <location>
        <begin position="383"/>
        <end position="407"/>
    </location>
</feature>
<proteinExistence type="predicted"/>
<dbReference type="EMBL" id="GL888398">
    <property type="protein sequence ID" value="EGI61679.1"/>
    <property type="molecule type" value="Genomic_DNA"/>
</dbReference>
<evidence type="ECO:0000313" key="2">
    <source>
        <dbReference type="EMBL" id="EGI61679.1"/>
    </source>
</evidence>
<reference evidence="2" key="1">
    <citation type="submission" date="2011-02" db="EMBL/GenBank/DDBJ databases">
        <title>The genome of the leaf-cutting ant Acromyrmex echinatior suggests key adaptations to social evolution and fungus farming.</title>
        <authorList>
            <person name="Nygaard S."/>
            <person name="Zhang G."/>
        </authorList>
    </citation>
    <scope>NUCLEOTIDE SEQUENCE</scope>
</reference>
<dbReference type="Proteomes" id="UP000007755">
    <property type="component" value="Unassembled WGS sequence"/>
</dbReference>
<feature type="compositionally biased region" description="Basic and acidic residues" evidence="1">
    <location>
        <begin position="129"/>
        <end position="153"/>
    </location>
</feature>
<gene>
    <name evidence="2" type="ORF">G5I_10052</name>
</gene>
<feature type="region of interest" description="Disordered" evidence="1">
    <location>
        <begin position="311"/>
        <end position="349"/>
    </location>
</feature>
<feature type="region of interest" description="Disordered" evidence="1">
    <location>
        <begin position="129"/>
        <end position="156"/>
    </location>
</feature>
<feature type="compositionally biased region" description="Basic residues" evidence="1">
    <location>
        <begin position="62"/>
        <end position="73"/>
    </location>
</feature>
<dbReference type="AlphaFoldDB" id="F4WVU9"/>
<feature type="region of interest" description="Disordered" evidence="1">
    <location>
        <begin position="209"/>
        <end position="231"/>
    </location>
</feature>
<feature type="compositionally biased region" description="Basic and acidic residues" evidence="1">
    <location>
        <begin position="209"/>
        <end position="227"/>
    </location>
</feature>
<dbReference type="InParanoid" id="F4WVU9"/>
<accession>F4WVU9</accession>
<keyword evidence="3" id="KW-1185">Reference proteome</keyword>
<protein>
    <submittedName>
        <fullName evidence="2">Uncharacterized protein</fullName>
    </submittedName>
</protein>
<organism evidence="3">
    <name type="scientific">Acromyrmex echinatior</name>
    <name type="common">Panamanian leafcutter ant</name>
    <name type="synonym">Acromyrmex octospinosus echinatior</name>
    <dbReference type="NCBI Taxonomy" id="103372"/>
    <lineage>
        <taxon>Eukaryota</taxon>
        <taxon>Metazoa</taxon>
        <taxon>Ecdysozoa</taxon>
        <taxon>Arthropoda</taxon>
        <taxon>Hexapoda</taxon>
        <taxon>Insecta</taxon>
        <taxon>Pterygota</taxon>
        <taxon>Neoptera</taxon>
        <taxon>Endopterygota</taxon>
        <taxon>Hymenoptera</taxon>
        <taxon>Apocrita</taxon>
        <taxon>Aculeata</taxon>
        <taxon>Formicoidea</taxon>
        <taxon>Formicidae</taxon>
        <taxon>Myrmicinae</taxon>
        <taxon>Acromyrmex</taxon>
    </lineage>
</organism>
<feature type="region of interest" description="Disordered" evidence="1">
    <location>
        <begin position="60"/>
        <end position="91"/>
    </location>
</feature>
<evidence type="ECO:0000313" key="3">
    <source>
        <dbReference type="Proteomes" id="UP000007755"/>
    </source>
</evidence>